<dbReference type="InterPro" id="IPR015421">
    <property type="entry name" value="PyrdxlP-dep_Trfase_major"/>
</dbReference>
<dbReference type="SUPFAM" id="SSF53383">
    <property type="entry name" value="PLP-dependent transferases"/>
    <property type="match status" value="1"/>
</dbReference>
<evidence type="ECO:0000256" key="3">
    <source>
        <dbReference type="ARBA" id="ARBA00022679"/>
    </source>
</evidence>
<comment type="cofactor">
    <cofactor evidence="1 4">
        <name>pyridoxal 5'-phosphate</name>
        <dbReference type="ChEBI" id="CHEBI:597326"/>
    </cofactor>
</comment>
<protein>
    <recommendedName>
        <fullName evidence="4">Aminotransferase</fullName>
        <ecNumber evidence="4">2.6.1.-</ecNumber>
    </recommendedName>
</protein>
<dbReference type="InterPro" id="IPR050881">
    <property type="entry name" value="LL-DAP_aminotransferase"/>
</dbReference>
<dbReference type="NCBIfam" id="TIGR03539">
    <property type="entry name" value="DapC_actino"/>
    <property type="match status" value="1"/>
</dbReference>
<accession>U2Q687</accession>
<evidence type="ECO:0000256" key="4">
    <source>
        <dbReference type="RuleBase" id="RU000481"/>
    </source>
</evidence>
<dbReference type="InterPro" id="IPR019880">
    <property type="entry name" value="OxyQ"/>
</dbReference>
<dbReference type="GeneID" id="95359259"/>
<keyword evidence="7" id="KW-1185">Reference proteome</keyword>
<comment type="caution">
    <text evidence="6">The sequence shown here is derived from an EMBL/GenBank/DDBJ whole genome shotgun (WGS) entry which is preliminary data.</text>
</comment>
<evidence type="ECO:0000313" key="6">
    <source>
        <dbReference type="EMBL" id="ERK51544.1"/>
    </source>
</evidence>
<comment type="similarity">
    <text evidence="4">Belongs to the class-I pyridoxal-phosphate-dependent aminotransferase family.</text>
</comment>
<evidence type="ECO:0000256" key="1">
    <source>
        <dbReference type="ARBA" id="ARBA00001933"/>
    </source>
</evidence>
<dbReference type="OrthoDB" id="9813612at2"/>
<gene>
    <name evidence="6" type="primary">dapC</name>
    <name evidence="6" type="ORF">HMPREF0682_2782</name>
</gene>
<sequence>MSLSQTLPAFPWDTLAGARALAGSHEGGIVDLSVGTPVDPTPGVVREALEAASQAPGYPAVWGTPALREAIISYLRGRWGSVELGEHNVTTAIGTKELVGWLPTLLALGPGDSVVLPRIAYPTYEVGALMARARTQRCDDPDEVSGSPRLIWINSPANPHGAIAPLELLRRWVRFAQEHGAVLAADECYAEFAYDAPARTILDPAVNDGDITGLLAVQSLSKRSNMAGYRAGFVAGDASIVDELTAVRKHLGMIVPAPVQTAMVAALGDQRHVDEQRARYAARRARMRAALERAGFRIDHSEGSLYLWATQDGPGRESIDWLAGRGILAAPGDFYGPHATDHVRISMTATDERIAAAVDRLTA</sequence>
<dbReference type="EMBL" id="ACVN02000276">
    <property type="protein sequence ID" value="ERK51544.1"/>
    <property type="molecule type" value="Genomic_DNA"/>
</dbReference>
<dbReference type="Proteomes" id="UP000017052">
    <property type="component" value="Unassembled WGS sequence"/>
</dbReference>
<dbReference type="Gene3D" id="3.90.1150.10">
    <property type="entry name" value="Aspartate Aminotransferase, domain 1"/>
    <property type="match status" value="1"/>
</dbReference>
<keyword evidence="3 4" id="KW-0808">Transferase</keyword>
<organism evidence="6 7">
    <name type="scientific">Propionibacterium acidifaciens F0233</name>
    <dbReference type="NCBI Taxonomy" id="553198"/>
    <lineage>
        <taxon>Bacteria</taxon>
        <taxon>Bacillati</taxon>
        <taxon>Actinomycetota</taxon>
        <taxon>Actinomycetes</taxon>
        <taxon>Propionibacteriales</taxon>
        <taxon>Propionibacteriaceae</taxon>
        <taxon>Propionibacterium</taxon>
    </lineage>
</organism>
<reference evidence="6" key="1">
    <citation type="submission" date="2013-08" db="EMBL/GenBank/DDBJ databases">
        <authorList>
            <person name="Durkin A.S."/>
            <person name="Haft D.R."/>
            <person name="McCorrison J."/>
            <person name="Torralba M."/>
            <person name="Gillis M."/>
            <person name="Haft D.H."/>
            <person name="Methe B."/>
            <person name="Sutton G."/>
            <person name="Nelson K.E."/>
        </authorList>
    </citation>
    <scope>NUCLEOTIDE SEQUENCE [LARGE SCALE GENOMIC DNA]</scope>
    <source>
        <strain evidence="6">F0233</strain>
    </source>
</reference>
<evidence type="ECO:0000259" key="5">
    <source>
        <dbReference type="Pfam" id="PF00155"/>
    </source>
</evidence>
<dbReference type="InterPro" id="IPR004839">
    <property type="entry name" value="Aminotransferase_I/II_large"/>
</dbReference>
<evidence type="ECO:0000256" key="2">
    <source>
        <dbReference type="ARBA" id="ARBA00022576"/>
    </source>
</evidence>
<dbReference type="GO" id="GO:0008483">
    <property type="term" value="F:transaminase activity"/>
    <property type="evidence" value="ECO:0007669"/>
    <property type="project" value="UniProtKB-KW"/>
</dbReference>
<dbReference type="EC" id="2.6.1.-" evidence="4"/>
<dbReference type="InterPro" id="IPR015424">
    <property type="entry name" value="PyrdxlP-dep_Trfase"/>
</dbReference>
<dbReference type="CDD" id="cd00609">
    <property type="entry name" value="AAT_like"/>
    <property type="match status" value="1"/>
</dbReference>
<dbReference type="PANTHER" id="PTHR42832">
    <property type="entry name" value="AMINO ACID AMINOTRANSFERASE"/>
    <property type="match status" value="1"/>
</dbReference>
<proteinExistence type="inferred from homology"/>
<dbReference type="PANTHER" id="PTHR42832:SF3">
    <property type="entry name" value="L-GLUTAMINE--4-(METHYLSULFANYL)-2-OXOBUTANOATE AMINOTRANSFERASE"/>
    <property type="match status" value="1"/>
</dbReference>
<dbReference type="PROSITE" id="PS00105">
    <property type="entry name" value="AA_TRANSFER_CLASS_1"/>
    <property type="match status" value="1"/>
</dbReference>
<dbReference type="InterPro" id="IPR015422">
    <property type="entry name" value="PyrdxlP-dep_Trfase_small"/>
</dbReference>
<dbReference type="Gene3D" id="3.40.640.10">
    <property type="entry name" value="Type I PLP-dependent aspartate aminotransferase-like (Major domain)"/>
    <property type="match status" value="1"/>
</dbReference>
<keyword evidence="2 4" id="KW-0032">Aminotransferase</keyword>
<dbReference type="RefSeq" id="WP_021798487.1">
    <property type="nucleotide sequence ID" value="NZ_ACVN02000276.1"/>
</dbReference>
<feature type="domain" description="Aminotransferase class I/classII large" evidence="5">
    <location>
        <begin position="29"/>
        <end position="361"/>
    </location>
</feature>
<dbReference type="AlphaFoldDB" id="U2Q687"/>
<dbReference type="GO" id="GO:0030170">
    <property type="term" value="F:pyridoxal phosphate binding"/>
    <property type="evidence" value="ECO:0007669"/>
    <property type="project" value="InterPro"/>
</dbReference>
<dbReference type="InterPro" id="IPR004838">
    <property type="entry name" value="NHTrfase_class1_PyrdxlP-BS"/>
</dbReference>
<dbReference type="Pfam" id="PF00155">
    <property type="entry name" value="Aminotran_1_2"/>
    <property type="match status" value="1"/>
</dbReference>
<evidence type="ECO:0000313" key="7">
    <source>
        <dbReference type="Proteomes" id="UP000017052"/>
    </source>
</evidence>
<name>U2Q687_9ACTN</name>